<dbReference type="SUPFAM" id="SSF52540">
    <property type="entry name" value="P-loop containing nucleoside triphosphate hydrolases"/>
    <property type="match status" value="1"/>
</dbReference>
<reference evidence="8" key="2">
    <citation type="submission" date="2021-03" db="UniProtKB">
        <authorList>
            <consortium name="EnsemblPlants"/>
        </authorList>
    </citation>
    <scope>IDENTIFICATION</scope>
</reference>
<evidence type="ECO:0000313" key="9">
    <source>
        <dbReference type="Proteomes" id="UP000596660"/>
    </source>
</evidence>
<organism evidence="8 9">
    <name type="scientific">Chenopodium quinoa</name>
    <name type="common">Quinoa</name>
    <dbReference type="NCBI Taxonomy" id="63459"/>
    <lineage>
        <taxon>Eukaryota</taxon>
        <taxon>Viridiplantae</taxon>
        <taxon>Streptophyta</taxon>
        <taxon>Embryophyta</taxon>
        <taxon>Tracheophyta</taxon>
        <taxon>Spermatophyta</taxon>
        <taxon>Magnoliopsida</taxon>
        <taxon>eudicotyledons</taxon>
        <taxon>Gunneridae</taxon>
        <taxon>Pentapetalae</taxon>
        <taxon>Caryophyllales</taxon>
        <taxon>Chenopodiaceae</taxon>
        <taxon>Chenopodioideae</taxon>
        <taxon>Atripliceae</taxon>
        <taxon>Chenopodium</taxon>
    </lineage>
</organism>
<keyword evidence="2 5" id="KW-0547">Nucleotide-binding</keyword>
<dbReference type="EnsemblPlants" id="AUR62026116-RA">
    <property type="protein sequence ID" value="AUR62026116-RA:cds"/>
    <property type="gene ID" value="AUR62026116"/>
</dbReference>
<dbReference type="InterPro" id="IPR020588">
    <property type="entry name" value="RecA_ATP-bd"/>
</dbReference>
<dbReference type="PROSITE" id="PS50163">
    <property type="entry name" value="RECA_3"/>
    <property type="match status" value="1"/>
</dbReference>
<dbReference type="GO" id="GO:0006281">
    <property type="term" value="P:DNA repair"/>
    <property type="evidence" value="ECO:0007669"/>
    <property type="project" value="InterPro"/>
</dbReference>
<dbReference type="GO" id="GO:0003697">
    <property type="term" value="F:single-stranded DNA binding"/>
    <property type="evidence" value="ECO:0007669"/>
    <property type="project" value="InterPro"/>
</dbReference>
<dbReference type="InterPro" id="IPR027417">
    <property type="entry name" value="P-loop_NTPase"/>
</dbReference>
<dbReference type="Gramene" id="AUR62026116-RA">
    <property type="protein sequence ID" value="AUR62026116-RA:cds"/>
    <property type="gene ID" value="AUR62026116"/>
</dbReference>
<reference evidence="8" key="1">
    <citation type="journal article" date="2017" name="Nature">
        <title>The genome of Chenopodium quinoa.</title>
        <authorList>
            <person name="Jarvis D.E."/>
            <person name="Ho Y.S."/>
            <person name="Lightfoot D.J."/>
            <person name="Schmoeckel S.M."/>
            <person name="Li B."/>
            <person name="Borm T.J.A."/>
            <person name="Ohyanagi H."/>
            <person name="Mineta K."/>
            <person name="Michell C.T."/>
            <person name="Saber N."/>
            <person name="Kharbatia N.M."/>
            <person name="Rupper R.R."/>
            <person name="Sharp A.R."/>
            <person name="Dally N."/>
            <person name="Boughton B.A."/>
            <person name="Woo Y.H."/>
            <person name="Gao G."/>
            <person name="Schijlen E.G.W.M."/>
            <person name="Guo X."/>
            <person name="Momin A.A."/>
            <person name="Negrao S."/>
            <person name="Al-Babili S."/>
            <person name="Gehring C."/>
            <person name="Roessner U."/>
            <person name="Jung C."/>
            <person name="Murphy K."/>
            <person name="Arold S.T."/>
            <person name="Gojobori T."/>
            <person name="van der Linden C.G."/>
            <person name="van Loo E.N."/>
            <person name="Jellen E.N."/>
            <person name="Maughan P.J."/>
            <person name="Tester M."/>
        </authorList>
    </citation>
    <scope>NUCLEOTIDE SEQUENCE [LARGE SCALE GENOMIC DNA]</scope>
    <source>
        <strain evidence="8">cv. PI 614886</strain>
    </source>
</reference>
<dbReference type="OMA" id="TTADNDM"/>
<evidence type="ECO:0000256" key="3">
    <source>
        <dbReference type="ARBA" id="ARBA00022840"/>
    </source>
</evidence>
<evidence type="ECO:0000259" key="7">
    <source>
        <dbReference type="PROSITE" id="PS50163"/>
    </source>
</evidence>
<keyword evidence="3 5" id="KW-0067">ATP-binding</keyword>
<keyword evidence="4" id="KW-0233">DNA recombination</keyword>
<dbReference type="GO" id="GO:0005739">
    <property type="term" value="C:mitochondrion"/>
    <property type="evidence" value="ECO:0007669"/>
    <property type="project" value="GOC"/>
</dbReference>
<comment type="similarity">
    <text evidence="1 5">Belongs to the RecA family.</text>
</comment>
<feature type="domain" description="RecA family profile 1" evidence="6">
    <location>
        <begin position="50"/>
        <end position="209"/>
    </location>
</feature>
<evidence type="ECO:0000259" key="6">
    <source>
        <dbReference type="PROSITE" id="PS50162"/>
    </source>
</evidence>
<dbReference type="PRINTS" id="PR00142">
    <property type="entry name" value="RECA"/>
</dbReference>
<dbReference type="InterPro" id="IPR013765">
    <property type="entry name" value="DNA_recomb/repair_RecA"/>
</dbReference>
<dbReference type="Pfam" id="PF00154">
    <property type="entry name" value="RecA_N"/>
    <property type="match status" value="1"/>
</dbReference>
<dbReference type="CDD" id="cd00983">
    <property type="entry name" value="RecA"/>
    <property type="match status" value="1"/>
</dbReference>
<evidence type="ECO:0000256" key="2">
    <source>
        <dbReference type="ARBA" id="ARBA00022741"/>
    </source>
</evidence>
<dbReference type="InterPro" id="IPR020587">
    <property type="entry name" value="RecA_monomer-monomer_interface"/>
</dbReference>
<keyword evidence="9" id="KW-1185">Reference proteome</keyword>
<dbReference type="GO" id="GO:0005524">
    <property type="term" value="F:ATP binding"/>
    <property type="evidence" value="ECO:0007669"/>
    <property type="project" value="UniProtKB-KW"/>
</dbReference>
<dbReference type="GO" id="GO:1905951">
    <property type="term" value="P:mitochondrion DNA recombination"/>
    <property type="evidence" value="ECO:0007669"/>
    <property type="project" value="EnsemblPlants"/>
</dbReference>
<sequence>DTSEIEFDELVDDGAAKEKHTALHGALTQLASEFGKECRLSLPNFFIPRCASVISTGSLKLDLALGIGGLPKGRIVEIFGKEASGKTTLALHVIKEAQKLGGFCAYLDAENAMDPMLAEAIGVDTKNLLISCPDSAENMLSVVDKLTQSGSLDVIVVDSVAALVPQCELDGEIGTGEPDALSKIMTKALKRIHYSLCRSKTLIIFLNQVRYSPRSNQGPGMRDEVTCGGNALGFYAAARLRISRTGLLKLNDEVTGIKICVQVMKNKLAPGMKSTKLGIDFGRGLRFEPEVLELAIEHGLIIKQGDSYLIEGESVSSEHAAERYLAENEIVLEKVVMDLRRQLFDRNS</sequence>
<evidence type="ECO:0000256" key="1">
    <source>
        <dbReference type="ARBA" id="ARBA00009391"/>
    </source>
</evidence>
<evidence type="ECO:0000256" key="5">
    <source>
        <dbReference type="RuleBase" id="RU003422"/>
    </source>
</evidence>
<dbReference type="PROSITE" id="PS50162">
    <property type="entry name" value="RECA_2"/>
    <property type="match status" value="1"/>
</dbReference>
<evidence type="ECO:0000256" key="4">
    <source>
        <dbReference type="ARBA" id="ARBA00023172"/>
    </source>
</evidence>
<evidence type="ECO:0000313" key="8">
    <source>
        <dbReference type="EnsemblPlants" id="AUR62026116-RA:cds"/>
    </source>
</evidence>
<dbReference type="Gene3D" id="3.40.50.300">
    <property type="entry name" value="P-loop containing nucleotide triphosphate hydrolases"/>
    <property type="match status" value="1"/>
</dbReference>
<dbReference type="GO" id="GO:0140664">
    <property type="term" value="F:ATP-dependent DNA damage sensor activity"/>
    <property type="evidence" value="ECO:0007669"/>
    <property type="project" value="InterPro"/>
</dbReference>
<feature type="domain" description="RecA family profile 2" evidence="7">
    <location>
        <begin position="220"/>
        <end position="290"/>
    </location>
</feature>
<dbReference type="GO" id="GO:0009408">
    <property type="term" value="P:response to heat"/>
    <property type="evidence" value="ECO:0007669"/>
    <property type="project" value="EnsemblPlants"/>
</dbReference>
<protein>
    <submittedName>
        <fullName evidence="8">Uncharacterized protein</fullName>
    </submittedName>
</protein>
<dbReference type="PANTHER" id="PTHR45900">
    <property type="entry name" value="RECA"/>
    <property type="match status" value="1"/>
</dbReference>
<accession>A0A803MAJ9</accession>
<dbReference type="AlphaFoldDB" id="A0A803MAJ9"/>
<dbReference type="PANTHER" id="PTHR45900:SF4">
    <property type="entry name" value="DNA REPAIR PROTEIN RECA HOMOLOG 2, MITOCHONDRIAL"/>
    <property type="match status" value="1"/>
</dbReference>
<proteinExistence type="inferred from homology"/>
<name>A0A803MAJ9_CHEQI</name>
<dbReference type="InterPro" id="IPR049428">
    <property type="entry name" value="RecA-like_N"/>
</dbReference>
<dbReference type="Proteomes" id="UP000596660">
    <property type="component" value="Unplaced"/>
</dbReference>